<keyword evidence="1" id="KW-1133">Transmembrane helix</keyword>
<proteinExistence type="predicted"/>
<dbReference type="AlphaFoldDB" id="A0A8T0GJS5"/>
<protein>
    <submittedName>
        <fullName evidence="2">Uncharacterized protein</fullName>
    </submittedName>
</protein>
<dbReference type="Proteomes" id="UP000822688">
    <property type="component" value="Chromosome 10"/>
</dbReference>
<organism evidence="2 3">
    <name type="scientific">Ceratodon purpureus</name>
    <name type="common">Fire moss</name>
    <name type="synonym">Dicranum purpureum</name>
    <dbReference type="NCBI Taxonomy" id="3225"/>
    <lineage>
        <taxon>Eukaryota</taxon>
        <taxon>Viridiplantae</taxon>
        <taxon>Streptophyta</taxon>
        <taxon>Embryophyta</taxon>
        <taxon>Bryophyta</taxon>
        <taxon>Bryophytina</taxon>
        <taxon>Bryopsida</taxon>
        <taxon>Dicranidae</taxon>
        <taxon>Pseudoditrichales</taxon>
        <taxon>Ditrichaceae</taxon>
        <taxon>Ceratodon</taxon>
    </lineage>
</organism>
<dbReference type="EMBL" id="CM026431">
    <property type="protein sequence ID" value="KAG0558787.1"/>
    <property type="molecule type" value="Genomic_DNA"/>
</dbReference>
<reference evidence="2" key="1">
    <citation type="submission" date="2020-06" db="EMBL/GenBank/DDBJ databases">
        <title>WGS assembly of Ceratodon purpureus strain R40.</title>
        <authorList>
            <person name="Carey S.B."/>
            <person name="Jenkins J."/>
            <person name="Shu S."/>
            <person name="Lovell J.T."/>
            <person name="Sreedasyam A."/>
            <person name="Maumus F."/>
            <person name="Tiley G.P."/>
            <person name="Fernandez-Pozo N."/>
            <person name="Barry K."/>
            <person name="Chen C."/>
            <person name="Wang M."/>
            <person name="Lipzen A."/>
            <person name="Daum C."/>
            <person name="Saski C.A."/>
            <person name="Payton A.C."/>
            <person name="Mcbreen J.C."/>
            <person name="Conrad R.E."/>
            <person name="Kollar L.M."/>
            <person name="Olsson S."/>
            <person name="Huttunen S."/>
            <person name="Landis J.B."/>
            <person name="Wickett N.J."/>
            <person name="Johnson M.G."/>
            <person name="Rensing S.A."/>
            <person name="Grimwood J."/>
            <person name="Schmutz J."/>
            <person name="Mcdaniel S.F."/>
        </authorList>
    </citation>
    <scope>NUCLEOTIDE SEQUENCE</scope>
    <source>
        <strain evidence="2">R40</strain>
    </source>
</reference>
<keyword evidence="3" id="KW-1185">Reference proteome</keyword>
<feature type="transmembrane region" description="Helical" evidence="1">
    <location>
        <begin position="148"/>
        <end position="175"/>
    </location>
</feature>
<accession>A0A8T0GJS5</accession>
<sequence>MEDTIAWDETTCYGRQTGTHTRSATEPDITHWRQHPSERLNAMRRSLARALYSPEHASFLLRPQPKLEMLVNQFVCSLTKESIQFLTGPEGEAALAFIVSLLTHATSQFVVTDEAKLAIRVCTQEATTGLIDGLHRRLQEHMMRVPRLLLCFGVVVVGAYGALLAVGLLLCLWRFTLFGVAQEKSLSDLMLRRTYYFN</sequence>
<keyword evidence="1" id="KW-0812">Transmembrane</keyword>
<gene>
    <name evidence="2" type="ORF">KC19_10G054600</name>
</gene>
<name>A0A8T0GJS5_CERPU</name>
<evidence type="ECO:0000256" key="1">
    <source>
        <dbReference type="SAM" id="Phobius"/>
    </source>
</evidence>
<evidence type="ECO:0000313" key="2">
    <source>
        <dbReference type="EMBL" id="KAG0558787.1"/>
    </source>
</evidence>
<keyword evidence="1" id="KW-0472">Membrane</keyword>
<evidence type="ECO:0000313" key="3">
    <source>
        <dbReference type="Proteomes" id="UP000822688"/>
    </source>
</evidence>
<comment type="caution">
    <text evidence="2">The sequence shown here is derived from an EMBL/GenBank/DDBJ whole genome shotgun (WGS) entry which is preliminary data.</text>
</comment>